<dbReference type="SUPFAM" id="SSF52087">
    <property type="entry name" value="CRAL/TRIO domain"/>
    <property type="match status" value="1"/>
</dbReference>
<dbReference type="PRINTS" id="PR00180">
    <property type="entry name" value="CRETINALDHBP"/>
</dbReference>
<accession>A0AAV2B701</accession>
<dbReference type="Pfam" id="PF00650">
    <property type="entry name" value="CRAL_TRIO"/>
    <property type="match status" value="1"/>
</dbReference>
<dbReference type="PANTHER" id="PTHR23324">
    <property type="entry name" value="SEC14 RELATED PROTEIN"/>
    <property type="match status" value="1"/>
</dbReference>
<evidence type="ECO:0000313" key="3">
    <source>
        <dbReference type="EMBL" id="CAL1291867.1"/>
    </source>
</evidence>
<dbReference type="Gene3D" id="2.60.120.680">
    <property type="entry name" value="GOLD domain"/>
    <property type="match status" value="1"/>
</dbReference>
<dbReference type="SUPFAM" id="SSF101576">
    <property type="entry name" value="Supernatant protein factor (SPF), C-terminal domain"/>
    <property type="match status" value="1"/>
</dbReference>
<proteinExistence type="predicted"/>
<sequence length="401" mass="46873">MTVSQDFQLSPTEKEAIKEMSKRISKDLPRKVYDEEFMYYRFLKARDFDIDAAEKMLRQSLKWRKDNNIDKILTDYKPPEVLEIYFKNVIFGYDKEGCPVNYMPFGKKDYKGIHMSARYPDIEKAFIHICEESEKLLEEKSKKLNRCVEGIVYLYDLEALTFGNSTYKKGLETSIKLLKMLQDNYPERMKAIYILNASSLFTMPFNFVKSFIDAKMLSKFHIYGTEGWKEALLKIIDADQLPVFLGGTRTDPDGNPLGKTFMNQGGKIDKKYYLHKSVNSLEEGPGVKKITLPRASFNEVTIEVEEAGSIIEWEFETKTRDIGFGLFYKDIEGEEEKMIELVELQRLETDDFSEVGVYKCDKSGEYIILFDNSYSWIRSKEVYYRIHVVKPYDQEKILING</sequence>
<evidence type="ECO:0008006" key="5">
    <source>
        <dbReference type="Google" id="ProtNLM"/>
    </source>
</evidence>
<evidence type="ECO:0000259" key="2">
    <source>
        <dbReference type="PROSITE" id="PS50866"/>
    </source>
</evidence>
<dbReference type="Proteomes" id="UP001497382">
    <property type="component" value="Unassembled WGS sequence"/>
</dbReference>
<dbReference type="Pfam" id="PF03765">
    <property type="entry name" value="CRAL_TRIO_N"/>
    <property type="match status" value="1"/>
</dbReference>
<dbReference type="AlphaFoldDB" id="A0AAV2B701"/>
<dbReference type="InterPro" id="IPR009038">
    <property type="entry name" value="GOLD_dom"/>
</dbReference>
<dbReference type="EMBL" id="CAXIEN010000294">
    <property type="protein sequence ID" value="CAL1291867.1"/>
    <property type="molecule type" value="Genomic_DNA"/>
</dbReference>
<evidence type="ECO:0000313" key="4">
    <source>
        <dbReference type="Proteomes" id="UP001497382"/>
    </source>
</evidence>
<name>A0AAV2B701_9ARAC</name>
<feature type="domain" description="CRAL-TRIO" evidence="1">
    <location>
        <begin position="78"/>
        <end position="253"/>
    </location>
</feature>
<dbReference type="InterPro" id="IPR001251">
    <property type="entry name" value="CRAL-TRIO_dom"/>
</dbReference>
<organism evidence="3 4">
    <name type="scientific">Larinioides sclopetarius</name>
    <dbReference type="NCBI Taxonomy" id="280406"/>
    <lineage>
        <taxon>Eukaryota</taxon>
        <taxon>Metazoa</taxon>
        <taxon>Ecdysozoa</taxon>
        <taxon>Arthropoda</taxon>
        <taxon>Chelicerata</taxon>
        <taxon>Arachnida</taxon>
        <taxon>Araneae</taxon>
        <taxon>Araneomorphae</taxon>
        <taxon>Entelegynae</taxon>
        <taxon>Araneoidea</taxon>
        <taxon>Araneidae</taxon>
        <taxon>Larinioides</taxon>
    </lineage>
</organism>
<dbReference type="PANTHER" id="PTHR23324:SF83">
    <property type="entry name" value="SEC14-LIKE PROTEIN 2"/>
    <property type="match status" value="1"/>
</dbReference>
<evidence type="ECO:0000259" key="1">
    <source>
        <dbReference type="PROSITE" id="PS50191"/>
    </source>
</evidence>
<protein>
    <recommendedName>
        <fullName evidence="5">SEC14-like protein 2</fullName>
    </recommendedName>
</protein>
<keyword evidence="4" id="KW-1185">Reference proteome</keyword>
<dbReference type="SUPFAM" id="SSF46938">
    <property type="entry name" value="CRAL/TRIO N-terminal domain"/>
    <property type="match status" value="1"/>
</dbReference>
<dbReference type="PROSITE" id="PS50866">
    <property type="entry name" value="GOLD"/>
    <property type="match status" value="1"/>
</dbReference>
<dbReference type="InterPro" id="IPR051064">
    <property type="entry name" value="SEC14/CRAL-TRIO_domain"/>
</dbReference>
<dbReference type="Gene3D" id="3.40.525.10">
    <property type="entry name" value="CRAL-TRIO lipid binding domain"/>
    <property type="match status" value="1"/>
</dbReference>
<comment type="caution">
    <text evidence="3">The sequence shown here is derived from an EMBL/GenBank/DDBJ whole genome shotgun (WGS) entry which is preliminary data.</text>
</comment>
<feature type="domain" description="GOLD" evidence="2">
    <location>
        <begin position="271"/>
        <end position="388"/>
    </location>
</feature>
<dbReference type="PROSITE" id="PS50191">
    <property type="entry name" value="CRAL_TRIO"/>
    <property type="match status" value="1"/>
</dbReference>
<gene>
    <name evidence="3" type="ORF">LARSCL_LOCUS17324</name>
</gene>
<dbReference type="InterPro" id="IPR011074">
    <property type="entry name" value="CRAL/TRIO_N_dom"/>
</dbReference>
<reference evidence="3 4" key="1">
    <citation type="submission" date="2024-04" db="EMBL/GenBank/DDBJ databases">
        <authorList>
            <person name="Rising A."/>
            <person name="Reimegard J."/>
            <person name="Sonavane S."/>
            <person name="Akerstrom W."/>
            <person name="Nylinder S."/>
            <person name="Hedman E."/>
            <person name="Kallberg Y."/>
        </authorList>
    </citation>
    <scope>NUCLEOTIDE SEQUENCE [LARGE SCALE GENOMIC DNA]</scope>
</reference>
<dbReference type="CDD" id="cd00170">
    <property type="entry name" value="SEC14"/>
    <property type="match status" value="1"/>
</dbReference>
<dbReference type="InterPro" id="IPR036865">
    <property type="entry name" value="CRAL-TRIO_dom_sf"/>
</dbReference>
<dbReference type="InterPro" id="IPR036598">
    <property type="entry name" value="GOLD_dom_sf"/>
</dbReference>
<dbReference type="InterPro" id="IPR036273">
    <property type="entry name" value="CRAL/TRIO_N_dom_sf"/>
</dbReference>
<dbReference type="GO" id="GO:0005737">
    <property type="term" value="C:cytoplasm"/>
    <property type="evidence" value="ECO:0007669"/>
    <property type="project" value="TreeGrafter"/>
</dbReference>
<dbReference type="SMART" id="SM00516">
    <property type="entry name" value="SEC14"/>
    <property type="match status" value="1"/>
</dbReference>